<evidence type="ECO:0000256" key="3">
    <source>
        <dbReference type="ARBA" id="ARBA00022448"/>
    </source>
</evidence>
<keyword evidence="3 8" id="KW-0813">Transport</keyword>
<evidence type="ECO:0000256" key="4">
    <source>
        <dbReference type="ARBA" id="ARBA00022475"/>
    </source>
</evidence>
<comment type="subcellular location">
    <subcellularLocation>
        <location evidence="8">Cell inner membrane</location>
        <topology evidence="8">Multi-pass membrane protein</topology>
    </subcellularLocation>
    <subcellularLocation>
        <location evidence="1">Cell membrane</location>
        <topology evidence="1">Multi-pass membrane protein</topology>
    </subcellularLocation>
</comment>
<dbReference type="PANTHER" id="PTHR23502:SF132">
    <property type="entry name" value="POLYAMINE TRANSPORTER 2-RELATED"/>
    <property type="match status" value="1"/>
</dbReference>
<feature type="transmembrane region" description="Helical" evidence="8">
    <location>
        <begin position="351"/>
        <end position="369"/>
    </location>
</feature>
<keyword evidence="7 8" id="KW-0472">Membrane</keyword>
<feature type="transmembrane region" description="Helical" evidence="8">
    <location>
        <begin position="375"/>
        <end position="393"/>
    </location>
</feature>
<dbReference type="Gene3D" id="1.20.1720.10">
    <property type="entry name" value="Multidrug resistance protein D"/>
    <property type="match status" value="1"/>
</dbReference>
<dbReference type="Pfam" id="PF07690">
    <property type="entry name" value="MFS_1"/>
    <property type="match status" value="1"/>
</dbReference>
<evidence type="ECO:0000313" key="10">
    <source>
        <dbReference type="EMBL" id="MCP8888286.1"/>
    </source>
</evidence>
<feature type="domain" description="Major facilitator superfamily (MFS) profile" evidence="9">
    <location>
        <begin position="14"/>
        <end position="398"/>
    </location>
</feature>
<reference evidence="10" key="1">
    <citation type="submission" date="2022-06" db="EMBL/GenBank/DDBJ databases">
        <title>Devosia sp. XJ19-45 genome assembly.</title>
        <authorList>
            <person name="Li B."/>
            <person name="Cai M."/>
            <person name="Nie G."/>
            <person name="Li W."/>
        </authorList>
    </citation>
    <scope>NUCLEOTIDE SEQUENCE</scope>
    <source>
        <strain evidence="10">XJ19-45</strain>
    </source>
</reference>
<organism evidence="10 11">
    <name type="scientific">Devosia ureilytica</name>
    <dbReference type="NCBI Taxonomy" id="2952754"/>
    <lineage>
        <taxon>Bacteria</taxon>
        <taxon>Pseudomonadati</taxon>
        <taxon>Pseudomonadota</taxon>
        <taxon>Alphaproteobacteria</taxon>
        <taxon>Hyphomicrobiales</taxon>
        <taxon>Devosiaceae</taxon>
        <taxon>Devosia</taxon>
    </lineage>
</organism>
<evidence type="ECO:0000256" key="6">
    <source>
        <dbReference type="ARBA" id="ARBA00022989"/>
    </source>
</evidence>
<feature type="transmembrane region" description="Helical" evidence="8">
    <location>
        <begin position="138"/>
        <end position="162"/>
    </location>
</feature>
<feature type="transmembrane region" description="Helical" evidence="8">
    <location>
        <begin position="105"/>
        <end position="126"/>
    </location>
</feature>
<keyword evidence="4" id="KW-1003">Cell membrane</keyword>
<sequence length="401" mass="41750">MNPSKLLGMSPRRTAIIGGLMVTTGPLSLTLYGPALPSIVADLGTSDAGGKLTMSVYFAAFAISQLICGPLSDRFGRRWVGVAFFAIYVIGSLVCAMAASLEVLLLGRLLQGFGVSAGGALSRAMVRDQFVGMEAVRILTLVNLILTVTPAIAPTLGSLIMLAGSWHLMFTIMAGFGLAVITLLGFGARETLPETARVPLVPRTVLVNYATLLRAPDFLMPALLLALAFGGFYAFAALLPFILIEEIGLTPFQFAMALLAQTGSFIIGNLVAGRLAHKLDGAQLIVLGLILLGMGGLGFAIAPRLFPDSVFAVMAPVSLWMLALPAIGPSATVAAMARYGHIAGAAGAMTGFFQMGGGFIASLLAIALFPDAHAALVTVLPILAVLAIVTALLHRRSWAEQ</sequence>
<dbReference type="EMBL" id="JAMWDU010000005">
    <property type="protein sequence ID" value="MCP8888286.1"/>
    <property type="molecule type" value="Genomic_DNA"/>
</dbReference>
<dbReference type="PROSITE" id="PS50850">
    <property type="entry name" value="MFS"/>
    <property type="match status" value="1"/>
</dbReference>
<feature type="transmembrane region" description="Helical" evidence="8">
    <location>
        <begin position="12"/>
        <end position="32"/>
    </location>
</feature>
<proteinExistence type="inferred from homology"/>
<dbReference type="AlphaFoldDB" id="A0A9Q4ARE0"/>
<dbReference type="InterPro" id="IPR004812">
    <property type="entry name" value="Efflux_drug-R_Bcr/CmlA"/>
</dbReference>
<dbReference type="InterPro" id="IPR011701">
    <property type="entry name" value="MFS"/>
</dbReference>
<evidence type="ECO:0000256" key="7">
    <source>
        <dbReference type="ARBA" id="ARBA00023136"/>
    </source>
</evidence>
<dbReference type="SUPFAM" id="SSF103473">
    <property type="entry name" value="MFS general substrate transporter"/>
    <property type="match status" value="1"/>
</dbReference>
<keyword evidence="11" id="KW-1185">Reference proteome</keyword>
<keyword evidence="6 8" id="KW-1133">Transmembrane helix</keyword>
<feature type="transmembrane region" description="Helical" evidence="8">
    <location>
        <begin position="79"/>
        <end position="99"/>
    </location>
</feature>
<feature type="transmembrane region" description="Helical" evidence="8">
    <location>
        <begin position="318"/>
        <end position="339"/>
    </location>
</feature>
<dbReference type="RefSeq" id="WP_254675344.1">
    <property type="nucleotide sequence ID" value="NZ_JAMWDU010000005.1"/>
</dbReference>
<dbReference type="GO" id="GO:0005886">
    <property type="term" value="C:plasma membrane"/>
    <property type="evidence" value="ECO:0007669"/>
    <property type="project" value="UniProtKB-SubCell"/>
</dbReference>
<keyword evidence="8" id="KW-0997">Cell inner membrane</keyword>
<name>A0A9Q4ARE0_9HYPH</name>
<dbReference type="PANTHER" id="PTHR23502">
    <property type="entry name" value="MAJOR FACILITATOR SUPERFAMILY"/>
    <property type="match status" value="1"/>
</dbReference>
<accession>A0A9Q4ARE0</accession>
<gene>
    <name evidence="10" type="ORF">NF348_14280</name>
</gene>
<protein>
    <recommendedName>
        <fullName evidence="8">Bcr/CflA family efflux transporter</fullName>
    </recommendedName>
</protein>
<dbReference type="InterPro" id="IPR036259">
    <property type="entry name" value="MFS_trans_sf"/>
</dbReference>
<dbReference type="GO" id="GO:0042910">
    <property type="term" value="F:xenobiotic transmembrane transporter activity"/>
    <property type="evidence" value="ECO:0007669"/>
    <property type="project" value="InterPro"/>
</dbReference>
<evidence type="ECO:0000256" key="2">
    <source>
        <dbReference type="ARBA" id="ARBA00006236"/>
    </source>
</evidence>
<feature type="transmembrane region" description="Helical" evidence="8">
    <location>
        <begin position="52"/>
        <end position="72"/>
    </location>
</feature>
<feature type="transmembrane region" description="Helical" evidence="8">
    <location>
        <begin position="222"/>
        <end position="244"/>
    </location>
</feature>
<dbReference type="NCBIfam" id="TIGR00710">
    <property type="entry name" value="efflux_Bcr_CflA"/>
    <property type="match status" value="1"/>
</dbReference>
<evidence type="ECO:0000313" key="11">
    <source>
        <dbReference type="Proteomes" id="UP001060275"/>
    </source>
</evidence>
<evidence type="ECO:0000256" key="1">
    <source>
        <dbReference type="ARBA" id="ARBA00004651"/>
    </source>
</evidence>
<dbReference type="Proteomes" id="UP001060275">
    <property type="component" value="Unassembled WGS sequence"/>
</dbReference>
<keyword evidence="5 8" id="KW-0812">Transmembrane</keyword>
<feature type="transmembrane region" description="Helical" evidence="8">
    <location>
        <begin position="284"/>
        <end position="306"/>
    </location>
</feature>
<comment type="similarity">
    <text evidence="2 8">Belongs to the major facilitator superfamily. Bcr/CmlA family.</text>
</comment>
<dbReference type="GO" id="GO:1990961">
    <property type="term" value="P:xenobiotic detoxification by transmembrane export across the plasma membrane"/>
    <property type="evidence" value="ECO:0007669"/>
    <property type="project" value="InterPro"/>
</dbReference>
<evidence type="ECO:0000256" key="8">
    <source>
        <dbReference type="RuleBase" id="RU365088"/>
    </source>
</evidence>
<comment type="caution">
    <text evidence="10">The sequence shown here is derived from an EMBL/GenBank/DDBJ whole genome shotgun (WGS) entry which is preliminary data.</text>
</comment>
<evidence type="ECO:0000259" key="9">
    <source>
        <dbReference type="PROSITE" id="PS50850"/>
    </source>
</evidence>
<dbReference type="InterPro" id="IPR020846">
    <property type="entry name" value="MFS_dom"/>
</dbReference>
<feature type="transmembrane region" description="Helical" evidence="8">
    <location>
        <begin position="250"/>
        <end position="272"/>
    </location>
</feature>
<dbReference type="CDD" id="cd17320">
    <property type="entry name" value="MFS_MdfA_MDR_like"/>
    <property type="match status" value="1"/>
</dbReference>
<feature type="transmembrane region" description="Helical" evidence="8">
    <location>
        <begin position="168"/>
        <end position="188"/>
    </location>
</feature>
<evidence type="ECO:0000256" key="5">
    <source>
        <dbReference type="ARBA" id="ARBA00022692"/>
    </source>
</evidence>